<sequence length="649" mass="71870">MITLGQRLGELRRRAFVGRDGELALFRQVTSGVIFLHGPGGVGKSTLLDRFALIATETGRELHRVDARHLELGPDRLPAPAGGRPAVVLIDTYELLEPADDWVRERYLPSLPADTLVVLAGRRPPGVRWRADPAWHELLRIVALGNLPAADGRRYLAARGVPEPARERLLEIGHGHPLTLSMLADAVHRGAQTRTLADLPDVVGALLTQLVEAAPSPRHRAALEVCAHVPATTEDLLRAVTGDDAGELFAWLRTLPFVAEGPYGLYPHDVVRDVLDADLRWRDPDRYAELDRALSAATLARIRAAGDRRERLRLIVDHIVVAGARSRIESCWTPSPAARAYVDDLRDGDRAPIAEMTARWQGAEQATLVASWMDRDPGAFRVFRTPSGAVRGYAACLDLTADSGGDPGAEAMWRYVREHAPPRDGERVRAWRFYLDREHGQSPSPSVTLFAACQTLDILTSDDVAWTLVGAYADPERWDATLDNLGFWRAGSYRVGGTRYPVYAHDWRRTGVPEWMRRVRARHAGASAPPAAVDAGDPVLSRAEFGDAVRAALRDLDRLDGNPLLRSRLVRGAGPDPAAALRGLIEAATATLPDALARLVDHTFLRRTTTQERVAQRLHLSFNTYRRHRDRAVARIADRLWEREIRPHE</sequence>
<dbReference type="AlphaFoldDB" id="A0AAE3ZV10"/>
<name>A0AAE3ZV10_9ACTN</name>
<accession>A0AAE3ZV10</accession>
<evidence type="ECO:0000313" key="1">
    <source>
        <dbReference type="EMBL" id="MDR7326266.1"/>
    </source>
</evidence>
<comment type="caution">
    <text evidence="1">The sequence shown here is derived from an EMBL/GenBank/DDBJ whole genome shotgun (WGS) entry which is preliminary data.</text>
</comment>
<reference evidence="1 2" key="1">
    <citation type="submission" date="2023-07" db="EMBL/GenBank/DDBJ databases">
        <title>Sequencing the genomes of 1000 actinobacteria strains.</title>
        <authorList>
            <person name="Klenk H.-P."/>
        </authorList>
    </citation>
    <scope>NUCLEOTIDE SEQUENCE [LARGE SCALE GENOMIC DNA]</scope>
    <source>
        <strain evidence="1 2">DSM 44711</strain>
    </source>
</reference>
<proteinExistence type="predicted"/>
<dbReference type="EMBL" id="JAVDYC010000001">
    <property type="protein sequence ID" value="MDR7326266.1"/>
    <property type="molecule type" value="Genomic_DNA"/>
</dbReference>
<evidence type="ECO:0000313" key="2">
    <source>
        <dbReference type="Proteomes" id="UP001183629"/>
    </source>
</evidence>
<dbReference type="RefSeq" id="WP_310421670.1">
    <property type="nucleotide sequence ID" value="NZ_JAVDYC010000001.1"/>
</dbReference>
<evidence type="ECO:0008006" key="3">
    <source>
        <dbReference type="Google" id="ProtNLM"/>
    </source>
</evidence>
<dbReference type="InterPro" id="IPR027417">
    <property type="entry name" value="P-loop_NTPase"/>
</dbReference>
<gene>
    <name evidence="1" type="ORF">J2S44_006516</name>
</gene>
<dbReference type="SUPFAM" id="SSF52540">
    <property type="entry name" value="P-loop containing nucleoside triphosphate hydrolases"/>
    <property type="match status" value="1"/>
</dbReference>
<dbReference type="Proteomes" id="UP001183629">
    <property type="component" value="Unassembled WGS sequence"/>
</dbReference>
<protein>
    <recommendedName>
        <fullName evidence="3">AAA ATPase-like protein</fullName>
    </recommendedName>
</protein>
<organism evidence="1 2">
    <name type="scientific">Catenuloplanes niger</name>
    <dbReference type="NCBI Taxonomy" id="587534"/>
    <lineage>
        <taxon>Bacteria</taxon>
        <taxon>Bacillati</taxon>
        <taxon>Actinomycetota</taxon>
        <taxon>Actinomycetes</taxon>
        <taxon>Micromonosporales</taxon>
        <taxon>Micromonosporaceae</taxon>
        <taxon>Catenuloplanes</taxon>
    </lineage>
</organism>
<keyword evidence="2" id="KW-1185">Reference proteome</keyword>